<evidence type="ECO:0000256" key="12">
    <source>
        <dbReference type="PIRSR" id="PIRSR603542-1"/>
    </source>
</evidence>
<dbReference type="InterPro" id="IPR037143">
    <property type="entry name" value="4-PPantetheinyl_Trfase_dom_sf"/>
</dbReference>
<dbReference type="SUPFAM" id="SSF56214">
    <property type="entry name" value="4'-phosphopantetheinyl transferase"/>
    <property type="match status" value="1"/>
</dbReference>
<dbReference type="EMBL" id="LR828261">
    <property type="protein sequence ID" value="CAD0333894.1"/>
    <property type="molecule type" value="Genomic_DNA"/>
</dbReference>
<evidence type="ECO:0000256" key="9">
    <source>
        <dbReference type="ARBA" id="ARBA00031996"/>
    </source>
</evidence>
<dbReference type="UniPathway" id="UPA00017"/>
<feature type="domain" description="4'-phosphopantetheinyl transferase N-terminal" evidence="15">
    <location>
        <begin position="80"/>
        <end position="147"/>
    </location>
</feature>
<evidence type="ECO:0000256" key="3">
    <source>
        <dbReference type="ARBA" id="ARBA00008342"/>
    </source>
</evidence>
<dbReference type="InterPro" id="IPR003542">
    <property type="entry name" value="Enbac_synth_compD-like"/>
</dbReference>
<dbReference type="PRINTS" id="PR01399">
    <property type="entry name" value="ENTSNTHTASED"/>
</dbReference>
<keyword evidence="7" id="KW-0259">Enterobactin biosynthesis</keyword>
<evidence type="ECO:0000256" key="6">
    <source>
        <dbReference type="ARBA" id="ARBA00022679"/>
    </source>
</evidence>
<evidence type="ECO:0000256" key="13">
    <source>
        <dbReference type="PIRSR" id="PIRSR603542-2"/>
    </source>
</evidence>
<keyword evidence="13" id="KW-0460">Magnesium</keyword>
<feature type="binding site" evidence="13">
    <location>
        <position position="158"/>
    </location>
    <ligand>
        <name>Mg(2+)</name>
        <dbReference type="ChEBI" id="CHEBI:18420"/>
    </ligand>
</feature>
<reference evidence="16" key="1">
    <citation type="submission" date="2020-07" db="EMBL/GenBank/DDBJ databases">
        <authorList>
            <person name="Pothier F. J."/>
        </authorList>
    </citation>
    <scope>NUCLEOTIDE SEQUENCE</scope>
    <source>
        <strain evidence="16">CFBP 2533</strain>
    </source>
</reference>
<dbReference type="GO" id="GO:0000287">
    <property type="term" value="F:magnesium ion binding"/>
    <property type="evidence" value="ECO:0007669"/>
    <property type="project" value="InterPro"/>
</dbReference>
<comment type="cofactor">
    <cofactor evidence="13">
        <name>Mg(2+)</name>
        <dbReference type="ChEBI" id="CHEBI:18420"/>
    </cofactor>
</comment>
<feature type="domain" description="4'-phosphopantetheinyl transferase" evidence="14">
    <location>
        <begin position="154"/>
        <end position="239"/>
    </location>
</feature>
<evidence type="ECO:0000256" key="7">
    <source>
        <dbReference type="ARBA" id="ARBA00023191"/>
    </source>
</evidence>
<keyword evidence="6" id="KW-0808">Transferase</keyword>
<comment type="pathway">
    <text evidence="2">Siderophore biosynthesis; enterobactin biosynthesis.</text>
</comment>
<evidence type="ECO:0000259" key="14">
    <source>
        <dbReference type="Pfam" id="PF01648"/>
    </source>
</evidence>
<evidence type="ECO:0000256" key="10">
    <source>
        <dbReference type="ARBA" id="ARBA00049176"/>
    </source>
</evidence>
<dbReference type="EMBL" id="LR828261">
    <property type="protein sequence ID" value="CAD0333902.1"/>
    <property type="molecule type" value="Genomic_DNA"/>
</dbReference>
<comment type="catalytic activity">
    <reaction evidence="11">
        <text>apo-[peptidyl-carrier protein] + CoA = holo-[peptidyl-carrier protein] + adenosine 3',5'-bisphosphate + H(+)</text>
        <dbReference type="Rhea" id="RHEA:46228"/>
        <dbReference type="Rhea" id="RHEA-COMP:11479"/>
        <dbReference type="Rhea" id="RHEA-COMP:11480"/>
        <dbReference type="ChEBI" id="CHEBI:15378"/>
        <dbReference type="ChEBI" id="CHEBI:29999"/>
        <dbReference type="ChEBI" id="CHEBI:57287"/>
        <dbReference type="ChEBI" id="CHEBI:58343"/>
        <dbReference type="ChEBI" id="CHEBI:64479"/>
    </reaction>
</comment>
<comment type="function">
    <text evidence="1">Involved in the biosynthesis of the siderophore enterobactin (enterochelin), which is a macrocyclic trimeric lactone of N-(2,3-dihydroxybenzoyl)-serine. The serine trilactone serves as a scaffolding for the three catechol functionalities that provide hexadentate coordination for the tightly ligated iron(2+) atoms. Plays an essential role in the assembly of the enterobactin by catalyzing the transfer of the 4'-phosphopantetheine (Ppant) moiety from coenzyme A to the apo-domains of both EntB (ArCP domain) and EntF (PCP domain) to yield their holo-forms which make them competent for the activation of 2,3-dihydroxybenzoate (DHB) and L-serine, respectively.</text>
</comment>
<dbReference type="PANTHER" id="PTHR38096:SF1">
    <property type="entry name" value="ENTEROBACTIN SYNTHASE COMPONENT D"/>
    <property type="match status" value="1"/>
</dbReference>
<dbReference type="PANTHER" id="PTHR38096">
    <property type="entry name" value="ENTEROBACTIN SYNTHASE COMPONENT D"/>
    <property type="match status" value="1"/>
</dbReference>
<feature type="binding site" evidence="12">
    <location>
        <position position="211"/>
    </location>
    <ligand>
        <name>CoA</name>
        <dbReference type="ChEBI" id="CHEBI:57287"/>
    </ligand>
</feature>
<dbReference type="GO" id="GO:0005886">
    <property type="term" value="C:plasma membrane"/>
    <property type="evidence" value="ECO:0007669"/>
    <property type="project" value="TreeGrafter"/>
</dbReference>
<sequence length="274" mass="29560">MMSSTRGDQPDDGMQFVLLSRNTPPASDPGIDSIEALHARWQYALPCLGGGSLIVQILAFELAQFSLEAFGLCNIACPDTIARSVRKRQAEYFFGRLAAQQALQHQVLAAADMCPDIATGSSREPLWPAQVIGSISHTNRLAAAAVAPLGRWRGIGIDLEHVVGADAREALLSTVVDSSELVLLQSICASTHVPLEVLLTIVFSAKESLFKASFSAVGRYFDFSCAHLVALDPIAGVVRFQLSEQLCPDLPSGHLCDISFGFVDSQTVITYRVW</sequence>
<evidence type="ECO:0000256" key="11">
    <source>
        <dbReference type="ARBA" id="ARBA00049191"/>
    </source>
</evidence>
<feature type="binding site" evidence="12">
    <location>
        <position position="96"/>
    </location>
    <ligand>
        <name>CoA</name>
        <dbReference type="ChEBI" id="CHEBI:57287"/>
    </ligand>
</feature>
<evidence type="ECO:0000256" key="5">
    <source>
        <dbReference type="ARBA" id="ARBA00019087"/>
    </source>
</evidence>
<dbReference type="Pfam" id="PF01648">
    <property type="entry name" value="ACPS"/>
    <property type="match status" value="1"/>
</dbReference>
<name>A0A6V7DG75_9XANT</name>
<comment type="subunit">
    <text evidence="4">EntB, EntD, EntE, and EntF form a multienzyme complex called enterobactin synthase.</text>
</comment>
<evidence type="ECO:0000256" key="8">
    <source>
        <dbReference type="ARBA" id="ARBA00029894"/>
    </source>
</evidence>
<feature type="binding site" evidence="12">
    <location>
        <position position="158"/>
    </location>
    <ligand>
        <name>CoA</name>
        <dbReference type="ChEBI" id="CHEBI:57287"/>
    </ligand>
</feature>
<feature type="binding site" evidence="12">
    <location>
        <begin position="136"/>
        <end position="137"/>
    </location>
    <ligand>
        <name>CoA</name>
        <dbReference type="ChEBI" id="CHEBI:57287"/>
    </ligand>
</feature>
<evidence type="ECO:0000256" key="2">
    <source>
        <dbReference type="ARBA" id="ARBA00004993"/>
    </source>
</evidence>
<feature type="binding site" evidence="12">
    <location>
        <position position="207"/>
    </location>
    <ligand>
        <name>CoA</name>
        <dbReference type="ChEBI" id="CHEBI:57287"/>
    </ligand>
</feature>
<feature type="binding site" evidence="13">
    <location>
        <position position="160"/>
    </location>
    <ligand>
        <name>Mg(2+)</name>
        <dbReference type="ChEBI" id="CHEBI:18420"/>
    </ligand>
</feature>
<protein>
    <recommendedName>
        <fullName evidence="5">Enterobactin synthase component D</fullName>
    </recommendedName>
    <alternativeName>
        <fullName evidence="8">4'-phosphopantetheinyl transferase EntD</fullName>
    </alternativeName>
    <alternativeName>
        <fullName evidence="9">Enterochelin synthase D</fullName>
    </alternativeName>
</protein>
<proteinExistence type="inferred from homology"/>
<comment type="catalytic activity">
    <reaction evidence="10">
        <text>apo-[aryl-carrier protein] + CoA = holo-[aryl-carrier protein] + adenosine 3',5'-bisphosphate + H(+)</text>
        <dbReference type="Rhea" id="RHEA:48404"/>
        <dbReference type="Rhea" id="RHEA-COMP:15903"/>
        <dbReference type="Rhea" id="RHEA-COMP:17557"/>
        <dbReference type="ChEBI" id="CHEBI:15378"/>
        <dbReference type="ChEBI" id="CHEBI:29999"/>
        <dbReference type="ChEBI" id="CHEBI:57287"/>
        <dbReference type="ChEBI" id="CHEBI:58343"/>
        <dbReference type="ChEBI" id="CHEBI:64479"/>
    </reaction>
</comment>
<organism evidence="16">
    <name type="scientific">Xanthomonas hortorum pv. pelargonii</name>
    <dbReference type="NCBI Taxonomy" id="453602"/>
    <lineage>
        <taxon>Bacteria</taxon>
        <taxon>Pseudomonadati</taxon>
        <taxon>Pseudomonadota</taxon>
        <taxon>Gammaproteobacteria</taxon>
        <taxon>Lysobacterales</taxon>
        <taxon>Lysobacteraceae</taxon>
        <taxon>Xanthomonas</taxon>
    </lineage>
</organism>
<evidence type="ECO:0000313" key="16">
    <source>
        <dbReference type="EMBL" id="CAD0333902.1"/>
    </source>
</evidence>
<gene>
    <name evidence="16" type="ORF">CFBP2533_23410</name>
</gene>
<keyword evidence="13" id="KW-0479">Metal-binding</keyword>
<feature type="binding site" evidence="12">
    <location>
        <position position="88"/>
    </location>
    <ligand>
        <name>CoA</name>
        <dbReference type="ChEBI" id="CHEBI:57287"/>
    </ligand>
</feature>
<dbReference type="GO" id="GO:0009239">
    <property type="term" value="P:enterobactin biosynthetic process"/>
    <property type="evidence" value="ECO:0007669"/>
    <property type="project" value="UniProtKB-UniPathway"/>
</dbReference>
<comment type="similarity">
    <text evidence="3">Belongs to the P-Pant transferase superfamily. EntD family.</text>
</comment>
<evidence type="ECO:0000259" key="15">
    <source>
        <dbReference type="Pfam" id="PF17837"/>
    </source>
</evidence>
<dbReference type="InterPro" id="IPR041354">
    <property type="entry name" value="4PPT_N"/>
</dbReference>
<evidence type="ECO:0000256" key="4">
    <source>
        <dbReference type="ARBA" id="ARBA00011503"/>
    </source>
</evidence>
<dbReference type="GO" id="GO:0008897">
    <property type="term" value="F:holo-[acyl-carrier-protein] synthase activity"/>
    <property type="evidence" value="ECO:0007669"/>
    <property type="project" value="InterPro"/>
</dbReference>
<dbReference type="GO" id="GO:0009366">
    <property type="term" value="C:enterobactin synthetase complex"/>
    <property type="evidence" value="ECO:0007669"/>
    <property type="project" value="InterPro"/>
</dbReference>
<dbReference type="AlphaFoldDB" id="A0A6V7DG75"/>
<evidence type="ECO:0000256" key="1">
    <source>
        <dbReference type="ARBA" id="ARBA00003937"/>
    </source>
</evidence>
<dbReference type="InterPro" id="IPR008278">
    <property type="entry name" value="4-PPantetheinyl_Trfase_dom"/>
</dbReference>
<accession>A0A6V7DG75</accession>
<dbReference type="Pfam" id="PF17837">
    <property type="entry name" value="4PPT_N"/>
    <property type="match status" value="1"/>
</dbReference>